<evidence type="ECO:0000313" key="2">
    <source>
        <dbReference type="EMBL" id="KAK6508585.1"/>
    </source>
</evidence>
<dbReference type="Proteomes" id="UP001307849">
    <property type="component" value="Unassembled WGS sequence"/>
</dbReference>
<comment type="caution">
    <text evidence="2">The sequence shown here is derived from an EMBL/GenBank/DDBJ whole genome shotgun (WGS) entry which is preliminary data.</text>
</comment>
<dbReference type="AlphaFoldDB" id="A0AAN8N970"/>
<protein>
    <recommendedName>
        <fullName evidence="4">F-box domain-containing protein</fullName>
    </recommendedName>
</protein>
<feature type="region of interest" description="Disordered" evidence="1">
    <location>
        <begin position="913"/>
        <end position="949"/>
    </location>
</feature>
<dbReference type="EMBL" id="JAVHJM010000008">
    <property type="protein sequence ID" value="KAK6508585.1"/>
    <property type="molecule type" value="Genomic_DNA"/>
</dbReference>
<gene>
    <name evidence="2" type="ORF">TWF506_010669</name>
</gene>
<sequence>MNATSPILTLPNEILAKIFGDNDLCDVDISRAIQVCKLFKENIQGFVGQKLTFIVDTASHLGWRFVRCLLRTPEIGEHFIDITIEWDRRNWKRWRYDRKPWTADWVWTELEKQQIVALCHQWEINENTKSLILGGKNSEALLPLILCFTPNLKALDLGEVDISLVDFGTPAPGGDMFLSVLELLGHDFDDDFNNVNDYNKFRTAYYNFVASYRPPNHSLFFFDNLQYKVGGNIVGPKKVFPGLASLEIFRIGGPKDDRTVHGISLRHSECFAILLLPRIQSVAMSSTFASVDLLEPFSDRPSTLKRLTFIHGFTHQQEPDRVVFFEKLSEITSNLEQVYINARFSSFEQDHSRFFEPITRIFLKNIKTLKSSNILVNGGGFDETGRWNFDEERRREVARKQKAFELIRWKLQTLKPPPIVTTSKIIPEVLKHLHRSDVFSLMLSCKALYDICYPDMWANFRFGSHFDWKRFRASVGSAGASRRLAKSIELFGAGGFEHLERLEFTQHFYTVNSHKESPKEILYMLANQIGLGNTPKLSHLSLDWPRVVERIHFRVEAQFHDPDSLRFYHTIKEYSQKRTPEEFSLRLVFSLASLPRVNPSSLLDLQKLRDLEVIVKWDYNLDVAIMAANTLVDILFESPNLEKVKLRGGGSLNDYIRSAIYAIKRGLGRLWEAMAGLQTAIGNLKHLRSLSIVDALSIHPSFLLTPPPSCRSISYSGKTTTSWWEQFANFSFSGIERMTLTCTDIRASEGRVIKQMTGEDLTPVGKLTLGDVKISTLKSLTISPPSGGLGTEIEFKGYPSDFVDCMLKKNPQLSDECLKPLAGRIAGSYTRDRNKVITKVLNKHVGALQSSLSAALTKYAEDIAFKTLRETRSIGEEFQSEMREKPIDILIQQFERELGPRLVAECTELLQSQLREAPSISRPHPSDESEESEESDESDESDESEDEDY</sequence>
<feature type="compositionally biased region" description="Acidic residues" evidence="1">
    <location>
        <begin position="928"/>
        <end position="949"/>
    </location>
</feature>
<keyword evidence="3" id="KW-1185">Reference proteome</keyword>
<evidence type="ECO:0000313" key="3">
    <source>
        <dbReference type="Proteomes" id="UP001307849"/>
    </source>
</evidence>
<reference evidence="2 3" key="1">
    <citation type="submission" date="2019-10" db="EMBL/GenBank/DDBJ databases">
        <authorList>
            <person name="Palmer J.M."/>
        </authorList>
    </citation>
    <scope>NUCLEOTIDE SEQUENCE [LARGE SCALE GENOMIC DNA]</scope>
    <source>
        <strain evidence="2 3">TWF506</strain>
    </source>
</reference>
<name>A0AAN8N970_9PEZI</name>
<evidence type="ECO:0008006" key="4">
    <source>
        <dbReference type="Google" id="ProtNLM"/>
    </source>
</evidence>
<evidence type="ECO:0000256" key="1">
    <source>
        <dbReference type="SAM" id="MobiDB-lite"/>
    </source>
</evidence>
<organism evidence="2 3">
    <name type="scientific">Arthrobotrys conoides</name>
    <dbReference type="NCBI Taxonomy" id="74498"/>
    <lineage>
        <taxon>Eukaryota</taxon>
        <taxon>Fungi</taxon>
        <taxon>Dikarya</taxon>
        <taxon>Ascomycota</taxon>
        <taxon>Pezizomycotina</taxon>
        <taxon>Orbiliomycetes</taxon>
        <taxon>Orbiliales</taxon>
        <taxon>Orbiliaceae</taxon>
        <taxon>Arthrobotrys</taxon>
    </lineage>
</organism>
<accession>A0AAN8N970</accession>
<proteinExistence type="predicted"/>